<evidence type="ECO:0000313" key="1">
    <source>
        <dbReference type="EMBL" id="UWZ34641.1"/>
    </source>
</evidence>
<dbReference type="EMBL" id="CP073721">
    <property type="protein sequence ID" value="UWZ34641.1"/>
    <property type="molecule type" value="Genomic_DNA"/>
</dbReference>
<dbReference type="Proteomes" id="UP001058271">
    <property type="component" value="Chromosome"/>
</dbReference>
<sequence length="281" mass="31600">MAVLTEVDRYIYGARLKGFLNKPAESVAILTEAIESHPDDARLLRYRGHRRITIRDFHGAVADLERAGELIAGQPDEHEFYQADTEPDIMNIIMGRESQVRDQHIPVDDETIAATSGMYKSTLHGSIWYHLAVAKYLLGDFRGADEAFQRANEVAVDDDLRVAILDWRYMSLRRSNQLAEAEALMAAVRIADYSVSAKEDFYLRRLKLYKGEATPEDLIGSNSGSHLSVATQGYGAGNWFLYNGQPDRARELFQQVIEHGFRDAFGYIAAEVELERLAGGN</sequence>
<reference evidence="1" key="1">
    <citation type="submission" date="2021-04" db="EMBL/GenBank/DDBJ databases">
        <title>Biosynthetic gene clusters of Dactylosporangioum roseum.</title>
        <authorList>
            <person name="Hartkoorn R.C."/>
            <person name="Beaudoing E."/>
            <person name="Hot D."/>
            <person name="Moureu S."/>
        </authorList>
    </citation>
    <scope>NUCLEOTIDE SEQUENCE</scope>
    <source>
        <strain evidence="1">NRRL B-16295</strain>
    </source>
</reference>
<accession>A0ABY5YY07</accession>
<name>A0ABY5YY07_9ACTN</name>
<evidence type="ECO:0000313" key="2">
    <source>
        <dbReference type="Proteomes" id="UP001058271"/>
    </source>
</evidence>
<organism evidence="1 2">
    <name type="scientific">Dactylosporangium roseum</name>
    <dbReference type="NCBI Taxonomy" id="47989"/>
    <lineage>
        <taxon>Bacteria</taxon>
        <taxon>Bacillati</taxon>
        <taxon>Actinomycetota</taxon>
        <taxon>Actinomycetes</taxon>
        <taxon>Micromonosporales</taxon>
        <taxon>Micromonosporaceae</taxon>
        <taxon>Dactylosporangium</taxon>
    </lineage>
</organism>
<protein>
    <submittedName>
        <fullName evidence="1">Tetratricopeptide repeat protein</fullName>
    </submittedName>
</protein>
<dbReference type="Pfam" id="PF13174">
    <property type="entry name" value="TPR_6"/>
    <property type="match status" value="1"/>
</dbReference>
<proteinExistence type="predicted"/>
<dbReference type="RefSeq" id="WP_260723967.1">
    <property type="nucleotide sequence ID" value="NZ_BAAABS010000018.1"/>
</dbReference>
<keyword evidence="2" id="KW-1185">Reference proteome</keyword>
<dbReference type="SUPFAM" id="SSF48452">
    <property type="entry name" value="TPR-like"/>
    <property type="match status" value="1"/>
</dbReference>
<dbReference type="Gene3D" id="1.25.40.10">
    <property type="entry name" value="Tetratricopeptide repeat domain"/>
    <property type="match status" value="1"/>
</dbReference>
<gene>
    <name evidence="1" type="ORF">Drose_25895</name>
</gene>
<dbReference type="InterPro" id="IPR019734">
    <property type="entry name" value="TPR_rpt"/>
</dbReference>
<dbReference type="InterPro" id="IPR011990">
    <property type="entry name" value="TPR-like_helical_dom_sf"/>
</dbReference>